<comment type="caution">
    <text evidence="2">The sequence shown here is derived from an EMBL/GenBank/DDBJ whole genome shotgun (WGS) entry which is preliminary data.</text>
</comment>
<sequence length="497" mass="55521">MKALRNLVITLGSLGLAACSSMTTTPQPKLATLEDPASIQPQPFILRGSVVAGSGVQTITPCGSQQQFRLQIPKSLQQSVESVEKAPYEPVYGELVGYLLPPSQTGYNGDYAARFVVTQINTLNGKEPNRCKFYPLSTRSFGATPETWSLQFTQPGLVLHSASGQQQTFTIKELKTSANTRHYTLDKGDLRLTAERCENKNAGAVYGWHAELKVADKNYLGCAVLGNSDASLEWAGVYYASSTQNQGFTVSMLLGDDHTAVTRYSYSNGDPDVVEKGFWQVLNTEQSQVIMTRHQQQYLVTQRIFGHDESTLIAKKEKVGNTIYPIANGGLVLYKDYHDSFGLEQKPQSKRLYSSSGKYEERVDQTLREYQATHRFSLEGHHYRWLTYDLNGDDNPELVVKTDICEHNSCTMLLFSNVNHQWKFNSKFSAMSPIQVSHMSNHGWRNLLVIEEGSKQWQQLQMKSGHYQLDKSPLATVPSPDVTLFSDDDTVNSGAKL</sequence>
<keyword evidence="1" id="KW-0732">Signal</keyword>
<accession>A0A7X4LM37</accession>
<organism evidence="2 3">
    <name type="scientific">Vibrio eleionomae</name>
    <dbReference type="NCBI Taxonomy" id="2653505"/>
    <lineage>
        <taxon>Bacteria</taxon>
        <taxon>Pseudomonadati</taxon>
        <taxon>Pseudomonadota</taxon>
        <taxon>Gammaproteobacteria</taxon>
        <taxon>Vibrionales</taxon>
        <taxon>Vibrionaceae</taxon>
        <taxon>Vibrio</taxon>
    </lineage>
</organism>
<reference evidence="2 3" key="1">
    <citation type="submission" date="2019-10" db="EMBL/GenBank/DDBJ databases">
        <title>Vibrio sp. nov. isolated from a shrimp pond.</title>
        <authorList>
            <person name="Gomez-Gil B."/>
            <person name="Enciso-Ibarra J."/>
            <person name="Enciso-Ibarra K."/>
            <person name="Bolan-Mejia C."/>
        </authorList>
    </citation>
    <scope>NUCLEOTIDE SEQUENCE [LARGE SCALE GENOMIC DNA]</scope>
    <source>
        <strain evidence="2 3">CAIM 722</strain>
    </source>
</reference>
<evidence type="ECO:0000313" key="3">
    <source>
        <dbReference type="Proteomes" id="UP000462621"/>
    </source>
</evidence>
<dbReference type="RefSeq" id="WP_161156972.1">
    <property type="nucleotide sequence ID" value="NZ_WEKT01000030.1"/>
</dbReference>
<name>A0A7X4LM37_9VIBR</name>
<gene>
    <name evidence="2" type="ORF">F9817_14980</name>
</gene>
<feature type="signal peptide" evidence="1">
    <location>
        <begin position="1"/>
        <end position="17"/>
    </location>
</feature>
<feature type="chain" id="PRO_5030510050" description="Lipoprotein" evidence="1">
    <location>
        <begin position="18"/>
        <end position="497"/>
    </location>
</feature>
<proteinExistence type="predicted"/>
<evidence type="ECO:0008006" key="4">
    <source>
        <dbReference type="Google" id="ProtNLM"/>
    </source>
</evidence>
<dbReference type="Proteomes" id="UP000462621">
    <property type="component" value="Unassembled WGS sequence"/>
</dbReference>
<dbReference type="AlphaFoldDB" id="A0A7X4LM37"/>
<keyword evidence="3" id="KW-1185">Reference proteome</keyword>
<protein>
    <recommendedName>
        <fullName evidence="4">Lipoprotein</fullName>
    </recommendedName>
</protein>
<dbReference type="PROSITE" id="PS51257">
    <property type="entry name" value="PROKAR_LIPOPROTEIN"/>
    <property type="match status" value="1"/>
</dbReference>
<dbReference type="EMBL" id="WEKT01000030">
    <property type="protein sequence ID" value="MZI94500.1"/>
    <property type="molecule type" value="Genomic_DNA"/>
</dbReference>
<evidence type="ECO:0000313" key="2">
    <source>
        <dbReference type="EMBL" id="MZI94500.1"/>
    </source>
</evidence>
<evidence type="ECO:0000256" key="1">
    <source>
        <dbReference type="SAM" id="SignalP"/>
    </source>
</evidence>